<dbReference type="AlphaFoldDB" id="A0A0F9QPV0"/>
<organism evidence="1">
    <name type="scientific">marine sediment metagenome</name>
    <dbReference type="NCBI Taxonomy" id="412755"/>
    <lineage>
        <taxon>unclassified sequences</taxon>
        <taxon>metagenomes</taxon>
        <taxon>ecological metagenomes</taxon>
    </lineage>
</organism>
<gene>
    <name evidence="1" type="ORF">LCGC14_0747370</name>
</gene>
<sequence length="103" mass="10576">MAFTSLPRDNTKVPIQIGTLGGTSTLIDFGASATTATGVFTSPLIRLVSTANVHISTGAAATTDMLLISGVPEYFGVSPDDTLNLISETTGTGVHGVVYITEM</sequence>
<evidence type="ECO:0000313" key="1">
    <source>
        <dbReference type="EMBL" id="KKN39047.1"/>
    </source>
</evidence>
<protein>
    <submittedName>
        <fullName evidence="1">Uncharacterized protein</fullName>
    </submittedName>
</protein>
<accession>A0A0F9QPV0</accession>
<reference evidence="1" key="1">
    <citation type="journal article" date="2015" name="Nature">
        <title>Complex archaea that bridge the gap between prokaryotes and eukaryotes.</title>
        <authorList>
            <person name="Spang A."/>
            <person name="Saw J.H."/>
            <person name="Jorgensen S.L."/>
            <person name="Zaremba-Niedzwiedzka K."/>
            <person name="Martijn J."/>
            <person name="Lind A.E."/>
            <person name="van Eijk R."/>
            <person name="Schleper C."/>
            <person name="Guy L."/>
            <person name="Ettema T.J."/>
        </authorList>
    </citation>
    <scope>NUCLEOTIDE SEQUENCE</scope>
</reference>
<proteinExistence type="predicted"/>
<dbReference type="EMBL" id="LAZR01001786">
    <property type="protein sequence ID" value="KKN39047.1"/>
    <property type="molecule type" value="Genomic_DNA"/>
</dbReference>
<name>A0A0F9QPV0_9ZZZZ</name>
<comment type="caution">
    <text evidence="1">The sequence shown here is derived from an EMBL/GenBank/DDBJ whole genome shotgun (WGS) entry which is preliminary data.</text>
</comment>